<dbReference type="EMBL" id="FO082269">
    <property type="protein sequence ID" value="CCO18217.1"/>
    <property type="molecule type" value="Genomic_DNA"/>
</dbReference>
<evidence type="ECO:0000256" key="2">
    <source>
        <dbReference type="PIRSR" id="PIRSR601310-3"/>
    </source>
</evidence>
<dbReference type="Pfam" id="PF01230">
    <property type="entry name" value="HIT"/>
    <property type="match status" value="1"/>
</dbReference>
<dbReference type="PRINTS" id="PR00332">
    <property type="entry name" value="HISTRIAD"/>
</dbReference>
<evidence type="ECO:0000313" key="5">
    <source>
        <dbReference type="EMBL" id="CCO18217.1"/>
    </source>
</evidence>
<sequence>MASTPKNDEQLNAQEAILKGMQDSTEPTIFDKIVSKEIPATVLYEDNLAMAFKDVNPVAKTHFLVIPKIKAGLSQLSKANEDHKMLLGHCMYVAQMVAKQEKLEKGFRVVINDGVDGCQSVYHLHLHVIGGQQLSWPPGC</sequence>
<dbReference type="InterPro" id="IPR011146">
    <property type="entry name" value="HIT-like"/>
</dbReference>
<name>K8EJ45_9CHLO</name>
<dbReference type="FunFam" id="3.30.428.10:FF:000005">
    <property type="entry name" value="Histidine triad nucleotide-binding protein 1"/>
    <property type="match status" value="1"/>
</dbReference>
<dbReference type="STRING" id="41875.K8EJ45"/>
<dbReference type="GeneID" id="19013110"/>
<dbReference type="GO" id="GO:0047627">
    <property type="term" value="F:adenylylsulfatase activity"/>
    <property type="evidence" value="ECO:0007669"/>
    <property type="project" value="UniProtKB-ARBA"/>
</dbReference>
<evidence type="ECO:0000256" key="3">
    <source>
        <dbReference type="PROSITE-ProRule" id="PRU00464"/>
    </source>
</evidence>
<dbReference type="InterPro" id="IPR036265">
    <property type="entry name" value="HIT-like_sf"/>
</dbReference>
<evidence type="ECO:0000313" key="6">
    <source>
        <dbReference type="Proteomes" id="UP000198341"/>
    </source>
</evidence>
<accession>K8EJ45</accession>
<dbReference type="PROSITE" id="PS51084">
    <property type="entry name" value="HIT_2"/>
    <property type="match status" value="1"/>
</dbReference>
<dbReference type="RefSeq" id="XP_007510684.1">
    <property type="nucleotide sequence ID" value="XM_007510622.1"/>
</dbReference>
<dbReference type="AlphaFoldDB" id="K8EJ45"/>
<dbReference type="InterPro" id="IPR019808">
    <property type="entry name" value="Histidine_triad_CS"/>
</dbReference>
<dbReference type="SUPFAM" id="SSF54197">
    <property type="entry name" value="HIT-like"/>
    <property type="match status" value="1"/>
</dbReference>
<dbReference type="Proteomes" id="UP000198341">
    <property type="component" value="Chromosome 10"/>
</dbReference>
<gene>
    <name evidence="5" type="ordered locus">Bathy10g00330</name>
</gene>
<dbReference type="InterPro" id="IPR001310">
    <property type="entry name" value="Histidine_triad_HIT"/>
</dbReference>
<feature type="active site" description="Tele-AMP-histidine intermediate" evidence="1">
    <location>
        <position position="125"/>
    </location>
</feature>
<dbReference type="Gene3D" id="3.30.428.10">
    <property type="entry name" value="HIT-like"/>
    <property type="match status" value="1"/>
</dbReference>
<evidence type="ECO:0000259" key="4">
    <source>
        <dbReference type="PROSITE" id="PS51084"/>
    </source>
</evidence>
<dbReference type="CDD" id="cd01276">
    <property type="entry name" value="PKCI_related"/>
    <property type="match status" value="1"/>
</dbReference>
<keyword evidence="6" id="KW-1185">Reference proteome</keyword>
<dbReference type="KEGG" id="bpg:Bathy10g00330"/>
<protein>
    <recommendedName>
        <fullName evidence="4">HIT domain-containing protein</fullName>
    </recommendedName>
</protein>
<dbReference type="OrthoDB" id="672793at2759"/>
<feature type="domain" description="HIT" evidence="4">
    <location>
        <begin position="29"/>
        <end position="140"/>
    </location>
</feature>
<proteinExistence type="predicted"/>
<organism evidence="5 6">
    <name type="scientific">Bathycoccus prasinos</name>
    <dbReference type="NCBI Taxonomy" id="41875"/>
    <lineage>
        <taxon>Eukaryota</taxon>
        <taxon>Viridiplantae</taxon>
        <taxon>Chlorophyta</taxon>
        <taxon>Mamiellophyceae</taxon>
        <taxon>Mamiellales</taxon>
        <taxon>Bathycoccaceae</taxon>
        <taxon>Bathycoccus</taxon>
    </lineage>
</organism>
<dbReference type="PANTHER" id="PTHR23089">
    <property type="entry name" value="HISTIDINE TRIAD HIT PROTEIN"/>
    <property type="match status" value="1"/>
</dbReference>
<feature type="short sequence motif" description="Histidine triad motif" evidence="2 3">
    <location>
        <begin position="123"/>
        <end position="127"/>
    </location>
</feature>
<evidence type="ECO:0000256" key="1">
    <source>
        <dbReference type="PIRSR" id="PIRSR601310-1"/>
    </source>
</evidence>
<dbReference type="PROSITE" id="PS00892">
    <property type="entry name" value="HIT_1"/>
    <property type="match status" value="1"/>
</dbReference>
<dbReference type="eggNOG" id="KOG3275">
    <property type="taxonomic scope" value="Eukaryota"/>
</dbReference>
<reference evidence="5 6" key="1">
    <citation type="submission" date="2011-10" db="EMBL/GenBank/DDBJ databases">
        <authorList>
            <person name="Genoscope - CEA"/>
        </authorList>
    </citation>
    <scope>NUCLEOTIDE SEQUENCE [LARGE SCALE GENOMIC DNA]</scope>
    <source>
        <strain evidence="5 6">RCC 1105</strain>
    </source>
</reference>